<evidence type="ECO:0000313" key="12">
    <source>
        <dbReference type="EMBL" id="OHA90552.1"/>
    </source>
</evidence>
<evidence type="ECO:0000256" key="3">
    <source>
        <dbReference type="ARBA" id="ARBA00022598"/>
    </source>
</evidence>
<dbReference type="SMART" id="SM00845">
    <property type="entry name" value="GatB_Yqey"/>
    <property type="match status" value="1"/>
</dbReference>
<dbReference type="InterPro" id="IPR014746">
    <property type="entry name" value="Gln_synth/guanido_kin_cat_dom"/>
</dbReference>
<comment type="catalytic activity">
    <reaction evidence="8 10">
        <text>L-aspartyl-tRNA(Asn) + L-glutamine + ATP + H2O = L-asparaginyl-tRNA(Asn) + L-glutamate + ADP + phosphate + 2 H(+)</text>
        <dbReference type="Rhea" id="RHEA:14513"/>
        <dbReference type="Rhea" id="RHEA-COMP:9674"/>
        <dbReference type="Rhea" id="RHEA-COMP:9677"/>
        <dbReference type="ChEBI" id="CHEBI:15377"/>
        <dbReference type="ChEBI" id="CHEBI:15378"/>
        <dbReference type="ChEBI" id="CHEBI:29985"/>
        <dbReference type="ChEBI" id="CHEBI:30616"/>
        <dbReference type="ChEBI" id="CHEBI:43474"/>
        <dbReference type="ChEBI" id="CHEBI:58359"/>
        <dbReference type="ChEBI" id="CHEBI:78515"/>
        <dbReference type="ChEBI" id="CHEBI:78516"/>
        <dbReference type="ChEBI" id="CHEBI:456216"/>
    </reaction>
</comment>
<evidence type="ECO:0000256" key="7">
    <source>
        <dbReference type="ARBA" id="ARBA00024799"/>
    </source>
</evidence>
<evidence type="ECO:0000256" key="8">
    <source>
        <dbReference type="ARBA" id="ARBA00047380"/>
    </source>
</evidence>
<dbReference type="GO" id="GO:0050566">
    <property type="term" value="F:asparaginyl-tRNA synthase (glutamine-hydrolyzing) activity"/>
    <property type="evidence" value="ECO:0007669"/>
    <property type="project" value="RHEA"/>
</dbReference>
<dbReference type="GO" id="GO:0050567">
    <property type="term" value="F:glutaminyl-tRNA synthase (glutamine-hydrolyzing) activity"/>
    <property type="evidence" value="ECO:0007669"/>
    <property type="project" value="UniProtKB-UniRule"/>
</dbReference>
<dbReference type="NCBIfam" id="NF004014">
    <property type="entry name" value="PRK05477.1-4"/>
    <property type="match status" value="1"/>
</dbReference>
<dbReference type="PANTHER" id="PTHR11659:SF0">
    <property type="entry name" value="GLUTAMYL-TRNA(GLN) AMIDOTRANSFERASE SUBUNIT B, MITOCHONDRIAL"/>
    <property type="match status" value="1"/>
</dbReference>
<dbReference type="Pfam" id="PF02637">
    <property type="entry name" value="GatB_Yqey"/>
    <property type="match status" value="1"/>
</dbReference>
<dbReference type="GO" id="GO:0070681">
    <property type="term" value="P:glutaminyl-tRNAGln biosynthesis via transamidation"/>
    <property type="evidence" value="ECO:0007669"/>
    <property type="project" value="TreeGrafter"/>
</dbReference>
<keyword evidence="4 10" id="KW-0547">Nucleotide-binding</keyword>
<comment type="function">
    <text evidence="7 10">Allows the formation of correctly charged Asn-tRNA(Asn) or Gln-tRNA(Gln) through the transamidation of misacylated Asp-tRNA(Asn) or Glu-tRNA(Gln) in organisms which lack either or both of asparaginyl-tRNA or glutaminyl-tRNA synthetases. The reaction takes place in the presence of glutamine and ATP through an activated phospho-Asp-tRNA(Asn) or phospho-Glu-tRNA(Gln).</text>
</comment>
<dbReference type="SUPFAM" id="SSF89095">
    <property type="entry name" value="GatB/YqeY motif"/>
    <property type="match status" value="1"/>
</dbReference>
<dbReference type="NCBIfam" id="NF004012">
    <property type="entry name" value="PRK05477.1-2"/>
    <property type="match status" value="1"/>
</dbReference>
<evidence type="ECO:0000256" key="1">
    <source>
        <dbReference type="ARBA" id="ARBA00005306"/>
    </source>
</evidence>
<keyword evidence="3 10" id="KW-0436">Ligase</keyword>
<evidence type="ECO:0000256" key="6">
    <source>
        <dbReference type="ARBA" id="ARBA00022917"/>
    </source>
</evidence>
<protein>
    <recommendedName>
        <fullName evidence="10">Aspartyl/glutamyl-tRNA(Asn/Gln) amidotransferase subunit B</fullName>
        <shortName evidence="10">Asp/Glu-ADT subunit B</shortName>
        <ecNumber evidence="10">6.3.5.-</ecNumber>
    </recommendedName>
</protein>
<dbReference type="AlphaFoldDB" id="A0A1G2T0A9"/>
<dbReference type="InterPro" id="IPR017958">
    <property type="entry name" value="Gln-tRNA_amidoTrfase_suB_CS"/>
</dbReference>
<dbReference type="GO" id="GO:0005524">
    <property type="term" value="F:ATP binding"/>
    <property type="evidence" value="ECO:0007669"/>
    <property type="project" value="UniProtKB-KW"/>
</dbReference>
<dbReference type="GO" id="GO:0006412">
    <property type="term" value="P:translation"/>
    <property type="evidence" value="ECO:0007669"/>
    <property type="project" value="UniProtKB-UniRule"/>
</dbReference>
<gene>
    <name evidence="10" type="primary">gatB</name>
    <name evidence="12" type="ORF">A2838_01075</name>
</gene>
<dbReference type="Pfam" id="PF02934">
    <property type="entry name" value="GatB_N"/>
    <property type="match status" value="1"/>
</dbReference>
<dbReference type="InterPro" id="IPR003789">
    <property type="entry name" value="Asn/Gln_tRNA_amidoTrase-B-like"/>
</dbReference>
<dbReference type="EMBL" id="MHVH01000004">
    <property type="protein sequence ID" value="OHA90552.1"/>
    <property type="molecule type" value="Genomic_DNA"/>
</dbReference>
<dbReference type="Gene3D" id="1.10.10.410">
    <property type="match status" value="1"/>
</dbReference>
<accession>A0A1G2T0A9</accession>
<keyword evidence="6 10" id="KW-0648">Protein biosynthesis</keyword>
<dbReference type="SUPFAM" id="SSF55931">
    <property type="entry name" value="Glutamine synthetase/guanido kinase"/>
    <property type="match status" value="1"/>
</dbReference>
<dbReference type="InterPro" id="IPR018027">
    <property type="entry name" value="Asn/Gln_amidotransferase"/>
</dbReference>
<dbReference type="NCBIfam" id="TIGR00133">
    <property type="entry name" value="gatB"/>
    <property type="match status" value="1"/>
</dbReference>
<evidence type="ECO:0000313" key="13">
    <source>
        <dbReference type="Proteomes" id="UP000178107"/>
    </source>
</evidence>
<dbReference type="InterPro" id="IPR004413">
    <property type="entry name" value="GatB"/>
</dbReference>
<name>A0A1G2T0A9_9BACT</name>
<dbReference type="PROSITE" id="PS01234">
    <property type="entry name" value="GATB"/>
    <property type="match status" value="1"/>
</dbReference>
<proteinExistence type="inferred from homology"/>
<dbReference type="InterPro" id="IPR017959">
    <property type="entry name" value="Asn/Gln-tRNA_amidoTrfase_suB/E"/>
</dbReference>
<dbReference type="PANTHER" id="PTHR11659">
    <property type="entry name" value="GLUTAMYL-TRNA GLN AMIDOTRANSFERASE SUBUNIT B MITOCHONDRIAL AND PROKARYOTIC PET112-RELATED"/>
    <property type="match status" value="1"/>
</dbReference>
<comment type="subunit">
    <text evidence="2 10">Heterotrimer of A, B and C subunits.</text>
</comment>
<evidence type="ECO:0000256" key="2">
    <source>
        <dbReference type="ARBA" id="ARBA00011123"/>
    </source>
</evidence>
<comment type="catalytic activity">
    <reaction evidence="9 10">
        <text>L-glutamyl-tRNA(Gln) + L-glutamine + ATP + H2O = L-glutaminyl-tRNA(Gln) + L-glutamate + ADP + phosphate + H(+)</text>
        <dbReference type="Rhea" id="RHEA:17521"/>
        <dbReference type="Rhea" id="RHEA-COMP:9681"/>
        <dbReference type="Rhea" id="RHEA-COMP:9684"/>
        <dbReference type="ChEBI" id="CHEBI:15377"/>
        <dbReference type="ChEBI" id="CHEBI:15378"/>
        <dbReference type="ChEBI" id="CHEBI:29985"/>
        <dbReference type="ChEBI" id="CHEBI:30616"/>
        <dbReference type="ChEBI" id="CHEBI:43474"/>
        <dbReference type="ChEBI" id="CHEBI:58359"/>
        <dbReference type="ChEBI" id="CHEBI:78520"/>
        <dbReference type="ChEBI" id="CHEBI:78521"/>
        <dbReference type="ChEBI" id="CHEBI:456216"/>
    </reaction>
</comment>
<dbReference type="HAMAP" id="MF_00121">
    <property type="entry name" value="GatB"/>
    <property type="match status" value="1"/>
</dbReference>
<comment type="similarity">
    <text evidence="1 10">Belongs to the GatB/GatE family. GatB subfamily.</text>
</comment>
<comment type="caution">
    <text evidence="12">The sequence shown here is derived from an EMBL/GenBank/DDBJ whole genome shotgun (WGS) entry which is preliminary data.</text>
</comment>
<keyword evidence="5 10" id="KW-0067">ATP-binding</keyword>
<reference evidence="12 13" key="1">
    <citation type="journal article" date="2016" name="Nat. Commun.">
        <title>Thousands of microbial genomes shed light on interconnected biogeochemical processes in an aquifer system.</title>
        <authorList>
            <person name="Anantharaman K."/>
            <person name="Brown C.T."/>
            <person name="Hug L.A."/>
            <person name="Sharon I."/>
            <person name="Castelle C.J."/>
            <person name="Probst A.J."/>
            <person name="Thomas B.C."/>
            <person name="Singh A."/>
            <person name="Wilkins M.J."/>
            <person name="Karaoz U."/>
            <person name="Brodie E.L."/>
            <person name="Williams K.H."/>
            <person name="Hubbard S.S."/>
            <person name="Banfield J.F."/>
        </authorList>
    </citation>
    <scope>NUCLEOTIDE SEQUENCE [LARGE SCALE GENOMIC DNA]</scope>
</reference>
<feature type="domain" description="Asn/Gln amidotransferase" evidence="11">
    <location>
        <begin position="348"/>
        <end position="478"/>
    </location>
</feature>
<organism evidence="12 13">
    <name type="scientific">Candidatus Zambryskibacteria bacterium RIFCSPHIGHO2_01_FULL_46_25</name>
    <dbReference type="NCBI Taxonomy" id="1802738"/>
    <lineage>
        <taxon>Bacteria</taxon>
        <taxon>Candidatus Zambryskiibacteriota</taxon>
    </lineage>
</organism>
<dbReference type="InterPro" id="IPR023168">
    <property type="entry name" value="GatB_Yqey_C_2"/>
</dbReference>
<evidence type="ECO:0000256" key="9">
    <source>
        <dbReference type="ARBA" id="ARBA00047913"/>
    </source>
</evidence>
<sequence>MKIENYRLTVGLEIHAELKTRTKMFCQSKNDTDETRPNVNTCPVCMGYPGTLPVINKEAVRSVLRLGVAVGGKIADYTEFDRKNYFYPDIPKGYQISQYKHPLVSGGELAGVKLTRIHLEEDTARSLHELGNSVSKCLLETEFPSGESYLDFNRAGVPLMEMVTEPVIHTAEEAVKFAKELKLLLQYLGISLANMEKGEMRVEANVSVSFDKSQNPNSKSQTNPKLGTKVEIKNLNSFKALSQAIEFEHQRQVEILERGESVIQETRGWDENKSETFSQRAKEESHDYRYFPDPDLPKIFLSEMPDFAPTELRRALPELPWDKRERLLKLGISSEHAEIYVTQPEWGEYFEEVFNHLETEFPSGAQLASNYITSELKKPVDAGAFADTMRMIVSGKISSRGAKEILKTLQEKGGEPRAIAEEKNLMQESDREILRKIVEEVLAENKKAPVQFLVGQAMKKSEGRANPVILQELFVEMLNR</sequence>
<dbReference type="InterPro" id="IPR006075">
    <property type="entry name" value="Asn/Gln-tRNA_Trfase_suB/E_cat"/>
</dbReference>
<dbReference type="EC" id="6.3.5.-" evidence="10"/>
<dbReference type="Proteomes" id="UP000178107">
    <property type="component" value="Unassembled WGS sequence"/>
</dbReference>
<evidence type="ECO:0000256" key="5">
    <source>
        <dbReference type="ARBA" id="ARBA00022840"/>
    </source>
</evidence>
<evidence type="ECO:0000259" key="11">
    <source>
        <dbReference type="SMART" id="SM00845"/>
    </source>
</evidence>
<evidence type="ECO:0000256" key="4">
    <source>
        <dbReference type="ARBA" id="ARBA00022741"/>
    </source>
</evidence>
<evidence type="ECO:0000256" key="10">
    <source>
        <dbReference type="HAMAP-Rule" id="MF_00121"/>
    </source>
</evidence>